<accession>A0A1D3D4N5</accession>
<protein>
    <submittedName>
        <fullName evidence="1">Uncharacterized protein</fullName>
    </submittedName>
</protein>
<dbReference type="VEuPathDB" id="ToxoDB:cyc_00235"/>
<sequence length="201" mass="22027">MSGFSTAIGGGLRLKRRSEAVVSGEGKRRKRKKKPRQEDEEDTGPVVVDLPPELKQDAAAVAAAASLQIQHNLTEQGVTEGSGRDPHSPQTGDEAGDEEGGGAVVESSECKEKQGTENTGKNRRFEAPIPTETGESIEALLAETNPHWTAAERAFFLARKAREKERIKKQLQLTHRQRMEKFNQHLASLSEHFDQPRVGPG</sequence>
<dbReference type="GO" id="GO:0005730">
    <property type="term" value="C:nucleolus"/>
    <property type="evidence" value="ECO:0007669"/>
    <property type="project" value="TreeGrafter"/>
</dbReference>
<evidence type="ECO:0000313" key="1">
    <source>
        <dbReference type="EMBL" id="OEH78412.1"/>
    </source>
</evidence>
<dbReference type="Proteomes" id="UP000095192">
    <property type="component" value="Unassembled WGS sequence"/>
</dbReference>
<dbReference type="GeneID" id="34617438"/>
<name>A0A1D3D4N5_9EIME</name>
<evidence type="ECO:0000313" key="2">
    <source>
        <dbReference type="Proteomes" id="UP000095192"/>
    </source>
</evidence>
<reference evidence="1 2" key="1">
    <citation type="journal article" date="2016" name="BMC Genomics">
        <title>Comparative genomics reveals Cyclospora cayetanensis possesses coccidia-like metabolism and invasion components but unique surface antigens.</title>
        <authorList>
            <person name="Liu S."/>
            <person name="Wang L."/>
            <person name="Zheng H."/>
            <person name="Xu Z."/>
            <person name="Roellig D.M."/>
            <person name="Li N."/>
            <person name="Frace M.A."/>
            <person name="Tang K."/>
            <person name="Arrowood M.J."/>
            <person name="Moss D.M."/>
            <person name="Zhang L."/>
            <person name="Feng Y."/>
            <person name="Xiao L."/>
        </authorList>
    </citation>
    <scope>NUCLEOTIDE SEQUENCE [LARGE SCALE GENOMIC DNA]</scope>
    <source>
        <strain evidence="1 2">CHN_HEN01</strain>
    </source>
</reference>
<dbReference type="PANTHER" id="PTHR13282:SF6">
    <property type="entry name" value="PROTEIN FAM32A"/>
    <property type="match status" value="1"/>
</dbReference>
<comment type="caution">
    <text evidence="1">The sequence shown here is derived from an EMBL/GenBank/DDBJ whole genome shotgun (WGS) entry which is preliminary data.</text>
</comment>
<gene>
    <name evidence="1" type="ORF">cyc_00235</name>
</gene>
<dbReference type="OrthoDB" id="205403at2759"/>
<dbReference type="EMBL" id="JROU02000745">
    <property type="protein sequence ID" value="OEH78412.1"/>
    <property type="molecule type" value="Genomic_DNA"/>
</dbReference>
<dbReference type="InterPro" id="IPR013865">
    <property type="entry name" value="FAM32A"/>
</dbReference>
<dbReference type="VEuPathDB" id="ToxoDB:LOC34617438"/>
<proteinExistence type="predicted"/>
<keyword evidence="2" id="KW-1185">Reference proteome</keyword>
<dbReference type="AlphaFoldDB" id="A0A1D3D4N5"/>
<organism evidence="1 2">
    <name type="scientific">Cyclospora cayetanensis</name>
    <dbReference type="NCBI Taxonomy" id="88456"/>
    <lineage>
        <taxon>Eukaryota</taxon>
        <taxon>Sar</taxon>
        <taxon>Alveolata</taxon>
        <taxon>Apicomplexa</taxon>
        <taxon>Conoidasida</taxon>
        <taxon>Coccidia</taxon>
        <taxon>Eucoccidiorida</taxon>
        <taxon>Eimeriorina</taxon>
        <taxon>Eimeriidae</taxon>
        <taxon>Cyclospora</taxon>
    </lineage>
</organism>
<dbReference type="PANTHER" id="PTHR13282">
    <property type="entry name" value="PROTEIN FAM32A"/>
    <property type="match status" value="1"/>
</dbReference>